<feature type="coiled-coil region" evidence="1">
    <location>
        <begin position="73"/>
        <end position="158"/>
    </location>
</feature>
<proteinExistence type="predicted"/>
<evidence type="ECO:0000313" key="3">
    <source>
        <dbReference type="Proteomes" id="UP000747399"/>
    </source>
</evidence>
<keyword evidence="3" id="KW-1185">Reference proteome</keyword>
<keyword evidence="1" id="KW-0175">Coiled coil</keyword>
<organism evidence="2 3">
    <name type="scientific">Volvox africanus</name>
    <dbReference type="NCBI Taxonomy" id="51714"/>
    <lineage>
        <taxon>Eukaryota</taxon>
        <taxon>Viridiplantae</taxon>
        <taxon>Chlorophyta</taxon>
        <taxon>core chlorophytes</taxon>
        <taxon>Chlorophyceae</taxon>
        <taxon>CS clade</taxon>
        <taxon>Chlamydomonadales</taxon>
        <taxon>Volvocaceae</taxon>
        <taxon>Volvox</taxon>
    </lineage>
</organism>
<reference evidence="2" key="1">
    <citation type="journal article" date="2021" name="Proc. Natl. Acad. Sci. U.S.A.">
        <title>Three genomes in the algal genus Volvox reveal the fate of a haploid sex-determining region after a transition to homothallism.</title>
        <authorList>
            <person name="Yamamoto K."/>
            <person name="Hamaji T."/>
            <person name="Kawai-Toyooka H."/>
            <person name="Matsuzaki R."/>
            <person name="Takahashi F."/>
            <person name="Nishimura Y."/>
            <person name="Kawachi M."/>
            <person name="Noguchi H."/>
            <person name="Minakuchi Y."/>
            <person name="Umen J.G."/>
            <person name="Toyoda A."/>
            <person name="Nozaki H."/>
        </authorList>
    </citation>
    <scope>NUCLEOTIDE SEQUENCE</scope>
    <source>
        <strain evidence="2">NIES-3780</strain>
    </source>
</reference>
<accession>A0A8J4BDW0</accession>
<protein>
    <submittedName>
        <fullName evidence="2">Uncharacterized protein</fullName>
    </submittedName>
</protein>
<gene>
    <name evidence="2" type="ORF">Vafri_14273</name>
</gene>
<dbReference type="AlphaFoldDB" id="A0A8J4BDW0"/>
<name>A0A8J4BDW0_9CHLO</name>
<evidence type="ECO:0000313" key="2">
    <source>
        <dbReference type="EMBL" id="GIL59506.1"/>
    </source>
</evidence>
<feature type="non-terminal residue" evidence="2">
    <location>
        <position position="1"/>
    </location>
</feature>
<evidence type="ECO:0000256" key="1">
    <source>
        <dbReference type="SAM" id="Coils"/>
    </source>
</evidence>
<sequence length="219" mass="24295">RAWPSTDGELLPLLETHEDLLVRAAADSATEALQQELTATVLKLQVATTQAHDIIQGLQQGISNFHCEATARVAEHKLQMQAVEESARQHAQREIAVMQERIIEQLQTALSTSRSEAERASNENKQLAAQMAATQQLLAAAETEAHELRQKLGEKRKVEKKEAQGTHPNARLAMRAEIEIEKETLRLVHAGKIQAAVQLQAKKKALQLWRVKSDGSVLE</sequence>
<dbReference type="EMBL" id="BNCO01000035">
    <property type="protein sequence ID" value="GIL59506.1"/>
    <property type="molecule type" value="Genomic_DNA"/>
</dbReference>
<dbReference type="Proteomes" id="UP000747399">
    <property type="component" value="Unassembled WGS sequence"/>
</dbReference>
<comment type="caution">
    <text evidence="2">The sequence shown here is derived from an EMBL/GenBank/DDBJ whole genome shotgun (WGS) entry which is preliminary data.</text>
</comment>